<dbReference type="RefSeq" id="YP_009120583.1">
    <property type="nucleotide sequence ID" value="NC_026440.1"/>
</dbReference>
<dbReference type="KEGG" id="vg:23463265"/>
<protein>
    <submittedName>
        <fullName evidence="1">Uncharacterized protein</fullName>
    </submittedName>
</protein>
<organism evidence="1 2">
    <name type="scientific">Pandoravirus inopinatum</name>
    <dbReference type="NCBI Taxonomy" id="1605721"/>
    <lineage>
        <taxon>Viruses</taxon>
        <taxon>Pandoravirus</taxon>
    </lineage>
</organism>
<sequence length="201" mass="22777">MGCDRSAGVLPVGVARARFFPSRPHHSVRWRHHGTRRGSRPREAPAHLIPPFSPHHLGAAARVPPPQQWCTASKKCDLGPSCARCPLLPVHGAFGDFFTSVQMCFFVEFFCRGSFFYWAGLVFEPLRLCNPALPFGYRRAVIASFSGRPPSRIGGTAFFVVPFSFFFFYKKHFSLFCRQTKKAQTYTNIWRTIGRFLSRSA</sequence>
<proteinExistence type="predicted"/>
<evidence type="ECO:0000313" key="2">
    <source>
        <dbReference type="Proteomes" id="UP000202511"/>
    </source>
</evidence>
<name>A0A0B5IZL1_9VIRU</name>
<dbReference type="GeneID" id="23463265"/>
<dbReference type="EMBL" id="KP136319">
    <property type="protein sequence ID" value="AJF98348.1"/>
    <property type="molecule type" value="Genomic_DNA"/>
</dbReference>
<reference evidence="1 2" key="1">
    <citation type="journal article" date="2015" name="Parasitol. Res.">
        <title>Viruses in close associations with free-living amoebae.</title>
        <authorList>
            <person name="Scheid P."/>
        </authorList>
    </citation>
    <scope>NUCLEOTIDE SEQUENCE [LARGE SCALE GENOMIC DNA]</scope>
    <source>
        <strain evidence="1">KlaHel</strain>
    </source>
</reference>
<dbReference type="Proteomes" id="UP000202511">
    <property type="component" value="Segment"/>
</dbReference>
<evidence type="ECO:0000313" key="1">
    <source>
        <dbReference type="EMBL" id="AJF98348.1"/>
    </source>
</evidence>
<accession>A0A0B5IZL1</accession>